<dbReference type="EMBL" id="BPLR01019472">
    <property type="protein sequence ID" value="GIX68260.1"/>
    <property type="molecule type" value="Genomic_DNA"/>
</dbReference>
<dbReference type="Proteomes" id="UP001054945">
    <property type="component" value="Unassembled WGS sequence"/>
</dbReference>
<accession>A0AAV4M7N8</accession>
<proteinExistence type="predicted"/>
<sequence>MRKRPISRPGAIFEKKPKIRPSLGRLNEVKRIIFPKEGRLGESLMLTALAGGLEVSHWRNGLVAIVQLFIFYVDGVSPF</sequence>
<dbReference type="AlphaFoldDB" id="A0AAV4M7N8"/>
<comment type="caution">
    <text evidence="1">The sequence shown here is derived from an EMBL/GenBank/DDBJ whole genome shotgun (WGS) entry which is preliminary data.</text>
</comment>
<protein>
    <submittedName>
        <fullName evidence="1">Uncharacterized protein</fullName>
    </submittedName>
</protein>
<gene>
    <name evidence="1" type="ORF">CEXT_507311</name>
</gene>
<organism evidence="1 2">
    <name type="scientific">Caerostris extrusa</name>
    <name type="common">Bark spider</name>
    <name type="synonym">Caerostris bankana</name>
    <dbReference type="NCBI Taxonomy" id="172846"/>
    <lineage>
        <taxon>Eukaryota</taxon>
        <taxon>Metazoa</taxon>
        <taxon>Ecdysozoa</taxon>
        <taxon>Arthropoda</taxon>
        <taxon>Chelicerata</taxon>
        <taxon>Arachnida</taxon>
        <taxon>Araneae</taxon>
        <taxon>Araneomorphae</taxon>
        <taxon>Entelegynae</taxon>
        <taxon>Araneoidea</taxon>
        <taxon>Araneidae</taxon>
        <taxon>Caerostris</taxon>
    </lineage>
</organism>
<evidence type="ECO:0000313" key="2">
    <source>
        <dbReference type="Proteomes" id="UP001054945"/>
    </source>
</evidence>
<keyword evidence="2" id="KW-1185">Reference proteome</keyword>
<reference evidence="1 2" key="1">
    <citation type="submission" date="2021-06" db="EMBL/GenBank/DDBJ databases">
        <title>Caerostris extrusa draft genome.</title>
        <authorList>
            <person name="Kono N."/>
            <person name="Arakawa K."/>
        </authorList>
    </citation>
    <scope>NUCLEOTIDE SEQUENCE [LARGE SCALE GENOMIC DNA]</scope>
</reference>
<evidence type="ECO:0000313" key="1">
    <source>
        <dbReference type="EMBL" id="GIX68260.1"/>
    </source>
</evidence>
<name>A0AAV4M7N8_CAEEX</name>